<sequence length="474" mass="53004">MSRKYQVKAVPVSWILHEGRRLDCGPYMSGAVEARELLQSLPMRKDPLQSLTKDGISGIINPGRITRNWVDDPEHGYRFLSSTEILQSDLSNISLIAKSAARQNANLLIDKDWILITRSGTVGRMAYSRSDMSGLACTEDVLRVIPNPEVVKPGYIYAYLTTRFGVPLVVSGTYGSIITHLEPHHIADLPVPRLGEIEDKAHNLVQRAADLRVVAAAQINESTSRYLAAAGLDNISPYEWIKNSGRTGFTAKISRSILRAVNYIPLNQQLVEHVKIKSPKWMPLGKVTEQGTLKRGLRFKRVDADQEFGLRLVGQREGFHFSPEGRWIAKSYLRNDPLINLSEGAIVVASQGGINESDSFARAQFVYGKKLEYVYSEHFLRIISNEHIIPRGALFAYIRSNLAFRLLRSCAVGSMQQDFHPDLLAELPVPLIAEDEAKAIDILVRDSFQKYDEAIDCEDQARAIVEEAIEKGGH</sequence>
<evidence type="ECO:0000256" key="1">
    <source>
        <dbReference type="ARBA" id="ARBA00022747"/>
    </source>
</evidence>
<keyword evidence="2" id="KW-0238">DNA-binding</keyword>
<accession>A0A379QSF3</accession>
<dbReference type="RefSeq" id="WP_045631089.1">
    <property type="nucleotide sequence ID" value="NZ_BCOB01000104.1"/>
</dbReference>
<gene>
    <name evidence="3" type="ORF">NCTC10252_04338</name>
</gene>
<dbReference type="PANTHER" id="PTHR30408">
    <property type="entry name" value="TYPE-1 RESTRICTION ENZYME ECOKI SPECIFICITY PROTEIN"/>
    <property type="match status" value="1"/>
</dbReference>
<protein>
    <recommendedName>
        <fullName evidence="5">Restriction endonuclease subunit S</fullName>
    </recommendedName>
</protein>
<dbReference type="GO" id="GO:0003677">
    <property type="term" value="F:DNA binding"/>
    <property type="evidence" value="ECO:0007669"/>
    <property type="project" value="UniProtKB-KW"/>
</dbReference>
<dbReference type="InterPro" id="IPR052021">
    <property type="entry name" value="Type-I_RS_S_subunit"/>
</dbReference>
<name>A0A379QSF3_SALER</name>
<dbReference type="Gene3D" id="3.90.220.20">
    <property type="entry name" value="DNA methylase specificity domains"/>
    <property type="match status" value="2"/>
</dbReference>
<dbReference type="GO" id="GO:0009307">
    <property type="term" value="P:DNA restriction-modification system"/>
    <property type="evidence" value="ECO:0007669"/>
    <property type="project" value="UniProtKB-KW"/>
</dbReference>
<evidence type="ECO:0000256" key="2">
    <source>
        <dbReference type="ARBA" id="ARBA00023125"/>
    </source>
</evidence>
<dbReference type="InterPro" id="IPR044946">
    <property type="entry name" value="Restrct_endonuc_typeI_TRD_sf"/>
</dbReference>
<dbReference type="EMBL" id="UGWP01000004">
    <property type="protein sequence ID" value="SUF58992.1"/>
    <property type="molecule type" value="Genomic_DNA"/>
</dbReference>
<dbReference type="PANTHER" id="PTHR30408:SF12">
    <property type="entry name" value="TYPE I RESTRICTION ENZYME MJAVIII SPECIFICITY SUBUNIT"/>
    <property type="match status" value="1"/>
</dbReference>
<dbReference type="AlphaFoldDB" id="A0A379QSF3"/>
<organism evidence="3 4">
    <name type="scientific">Salmonella enterica</name>
    <name type="common">Salmonella choleraesuis</name>
    <dbReference type="NCBI Taxonomy" id="28901"/>
    <lineage>
        <taxon>Bacteria</taxon>
        <taxon>Pseudomonadati</taxon>
        <taxon>Pseudomonadota</taxon>
        <taxon>Gammaproteobacteria</taxon>
        <taxon>Enterobacterales</taxon>
        <taxon>Enterobacteriaceae</taxon>
        <taxon>Salmonella</taxon>
    </lineage>
</organism>
<keyword evidence="1" id="KW-0680">Restriction system</keyword>
<evidence type="ECO:0000313" key="3">
    <source>
        <dbReference type="EMBL" id="SUF58992.1"/>
    </source>
</evidence>
<proteinExistence type="predicted"/>
<reference evidence="3 4" key="1">
    <citation type="submission" date="2018-06" db="EMBL/GenBank/DDBJ databases">
        <authorList>
            <consortium name="Pathogen Informatics"/>
            <person name="Doyle S."/>
        </authorList>
    </citation>
    <scope>NUCLEOTIDE SEQUENCE [LARGE SCALE GENOMIC DNA]</scope>
    <source>
        <strain evidence="3 4">NCTC10252</strain>
    </source>
</reference>
<dbReference type="SUPFAM" id="SSF116734">
    <property type="entry name" value="DNA methylase specificity domain"/>
    <property type="match status" value="2"/>
</dbReference>
<evidence type="ECO:0000313" key="4">
    <source>
        <dbReference type="Proteomes" id="UP000254597"/>
    </source>
</evidence>
<evidence type="ECO:0008006" key="5">
    <source>
        <dbReference type="Google" id="ProtNLM"/>
    </source>
</evidence>
<dbReference type="NCBIfam" id="NF047740">
    <property type="entry name" value="antiphage_MADS5"/>
    <property type="match status" value="1"/>
</dbReference>
<dbReference type="Proteomes" id="UP000254597">
    <property type="component" value="Unassembled WGS sequence"/>
</dbReference>